<dbReference type="AlphaFoldDB" id="A0A2Q4RCM4"/>
<keyword evidence="1" id="KW-0812">Transmembrane</keyword>
<evidence type="ECO:0000313" key="2">
    <source>
        <dbReference type="EnsemblMetazoa" id="CJA09879.1"/>
    </source>
</evidence>
<dbReference type="EnsemblMetazoa" id="CJA40343.1">
    <property type="protein sequence ID" value="CJA40343.1"/>
    <property type="gene ID" value="WBGene00216191"/>
</dbReference>
<keyword evidence="1" id="KW-0472">Membrane</keyword>
<dbReference type="Proteomes" id="UP000005237">
    <property type="component" value="Unassembled WGS sequence"/>
</dbReference>
<accession>A0A2Q4RCM4</accession>
<organism evidence="2 3">
    <name type="scientific">Caenorhabditis japonica</name>
    <dbReference type="NCBI Taxonomy" id="281687"/>
    <lineage>
        <taxon>Eukaryota</taxon>
        <taxon>Metazoa</taxon>
        <taxon>Ecdysozoa</taxon>
        <taxon>Nematoda</taxon>
        <taxon>Chromadorea</taxon>
        <taxon>Rhabditida</taxon>
        <taxon>Rhabditina</taxon>
        <taxon>Rhabditomorpha</taxon>
        <taxon>Rhabditoidea</taxon>
        <taxon>Rhabditidae</taxon>
        <taxon>Peloderinae</taxon>
        <taxon>Caenorhabditis</taxon>
    </lineage>
</organism>
<sequence>MVNTPNGPCYFCCCKGGSCNHPQIFAREASKLPINQHQAAPYNPYGNGGHRPSQNYYPMGWYTGTAAQTNNPFFLVAVILIIFLVLCHSVQ</sequence>
<keyword evidence="3" id="KW-1185">Reference proteome</keyword>
<reference evidence="3" key="1">
    <citation type="submission" date="2010-08" db="EMBL/GenBank/DDBJ databases">
        <authorList>
            <consortium name="Caenorhabditis japonica Sequencing Consortium"/>
            <person name="Wilson R.K."/>
        </authorList>
    </citation>
    <scope>NUCLEOTIDE SEQUENCE [LARGE SCALE GENOMIC DNA]</scope>
    <source>
        <strain evidence="3">DF5081</strain>
    </source>
</reference>
<evidence type="ECO:0000256" key="1">
    <source>
        <dbReference type="SAM" id="Phobius"/>
    </source>
</evidence>
<keyword evidence="1" id="KW-1133">Transmembrane helix</keyword>
<reference evidence="2" key="2">
    <citation type="submission" date="2022-06" db="UniProtKB">
        <authorList>
            <consortium name="EnsemblMetazoa"/>
        </authorList>
    </citation>
    <scope>IDENTIFICATION</scope>
    <source>
        <strain evidence="2">DF5081</strain>
    </source>
</reference>
<proteinExistence type="predicted"/>
<feature type="transmembrane region" description="Helical" evidence="1">
    <location>
        <begin position="72"/>
        <end position="90"/>
    </location>
</feature>
<name>A0A2Q4RCM4_CAEJA</name>
<evidence type="ECO:0000313" key="3">
    <source>
        <dbReference type="Proteomes" id="UP000005237"/>
    </source>
</evidence>
<protein>
    <submittedName>
        <fullName evidence="2">Uncharacterized protein</fullName>
    </submittedName>
</protein>
<dbReference type="EnsemblMetazoa" id="CJA09879.1">
    <property type="protein sequence ID" value="CJA09879.1"/>
    <property type="gene ID" value="WBGene00129083"/>
</dbReference>
<dbReference type="InParanoid" id="A0A2Q4RCM4"/>